<dbReference type="Pfam" id="PF13419">
    <property type="entry name" value="HAD_2"/>
    <property type="match status" value="1"/>
</dbReference>
<dbReference type="SUPFAM" id="SSF56784">
    <property type="entry name" value="HAD-like"/>
    <property type="match status" value="1"/>
</dbReference>
<dbReference type="EC" id="3.1.3.18" evidence="4"/>
<protein>
    <recommendedName>
        <fullName evidence="4">phosphoglycolate phosphatase</fullName>
        <ecNumber evidence="4">3.1.3.18</ecNumber>
    </recommendedName>
</protein>
<name>A0A0D6PC33_9PROT</name>
<evidence type="ECO:0000256" key="4">
    <source>
        <dbReference type="ARBA" id="ARBA00013078"/>
    </source>
</evidence>
<evidence type="ECO:0000256" key="2">
    <source>
        <dbReference type="ARBA" id="ARBA00004818"/>
    </source>
</evidence>
<dbReference type="InterPro" id="IPR041492">
    <property type="entry name" value="HAD_2"/>
</dbReference>
<comment type="catalytic activity">
    <reaction evidence="1">
        <text>2-phosphoglycolate + H2O = glycolate + phosphate</text>
        <dbReference type="Rhea" id="RHEA:14369"/>
        <dbReference type="ChEBI" id="CHEBI:15377"/>
        <dbReference type="ChEBI" id="CHEBI:29805"/>
        <dbReference type="ChEBI" id="CHEBI:43474"/>
        <dbReference type="ChEBI" id="CHEBI:58033"/>
        <dbReference type="EC" id="3.1.3.18"/>
    </reaction>
</comment>
<keyword evidence="6" id="KW-1185">Reference proteome</keyword>
<evidence type="ECO:0000256" key="1">
    <source>
        <dbReference type="ARBA" id="ARBA00000830"/>
    </source>
</evidence>
<dbReference type="PANTHER" id="PTHR43434">
    <property type="entry name" value="PHOSPHOGLYCOLATE PHOSPHATASE"/>
    <property type="match status" value="1"/>
</dbReference>
<dbReference type="SFLD" id="SFLDS00003">
    <property type="entry name" value="Haloacid_Dehalogenase"/>
    <property type="match status" value="1"/>
</dbReference>
<dbReference type="InterPro" id="IPR023214">
    <property type="entry name" value="HAD_sf"/>
</dbReference>
<accession>A0A0D6PC33</accession>
<dbReference type="AlphaFoldDB" id="A0A0D6PC33"/>
<evidence type="ECO:0000313" key="6">
    <source>
        <dbReference type="Proteomes" id="UP000032668"/>
    </source>
</evidence>
<gene>
    <name evidence="5" type="ORF">Aam_011_042</name>
</gene>
<evidence type="ECO:0000256" key="3">
    <source>
        <dbReference type="ARBA" id="ARBA00006171"/>
    </source>
</evidence>
<dbReference type="GO" id="GO:0006281">
    <property type="term" value="P:DNA repair"/>
    <property type="evidence" value="ECO:0007669"/>
    <property type="project" value="TreeGrafter"/>
</dbReference>
<dbReference type="InterPro" id="IPR050155">
    <property type="entry name" value="HAD-like_hydrolase_sf"/>
</dbReference>
<comment type="similarity">
    <text evidence="3">Belongs to the HAD-like hydrolase superfamily. CbbY/CbbZ/Gph/YieH family.</text>
</comment>
<comment type="pathway">
    <text evidence="2">Organic acid metabolism; glycolate biosynthesis; glycolate from 2-phosphoglycolate: step 1/1.</text>
</comment>
<dbReference type="SFLD" id="SFLDG01129">
    <property type="entry name" value="C1.5:_HAD__Beta-PGM__Phosphata"/>
    <property type="match status" value="1"/>
</dbReference>
<sequence length="208" mass="22110">MRAVIFDLDGTLIDAALDITSKLNQVLAADGHAPLTLNEVRSMIGDGAKVLVERAFAARGTQAQAQNFERFMTIYAENPVIETVIYEGIIPALETLRDEGRPLGICTNKPMRATQEVLAALDLARFFGAVVGGDSTPYRKPDPRHLAAALAGLEVTDAIMVGDHANDMNAAAGLGLPAIFCTWGYGEGKGEARAEHPAELPGLITRLG</sequence>
<dbReference type="PANTHER" id="PTHR43434:SF1">
    <property type="entry name" value="PHOSPHOGLYCOLATE PHOSPHATASE"/>
    <property type="match status" value="1"/>
</dbReference>
<dbReference type="InterPro" id="IPR006439">
    <property type="entry name" value="HAD-SF_hydro_IA"/>
</dbReference>
<dbReference type="RefSeq" id="WP_048877408.1">
    <property type="nucleotide sequence ID" value="NZ_BANC01000011.1"/>
</dbReference>
<reference evidence="5 6" key="1">
    <citation type="submission" date="2012-11" db="EMBL/GenBank/DDBJ databases">
        <title>Whole genome sequence of Acidocella aminolytica 101 = DSM 11237.</title>
        <authorList>
            <person name="Azuma Y."/>
            <person name="Higashiura N."/>
            <person name="Hirakawa H."/>
            <person name="Matsushita K."/>
        </authorList>
    </citation>
    <scope>NUCLEOTIDE SEQUENCE [LARGE SCALE GENOMIC DNA]</scope>
    <source>
        <strain evidence="6">101 / DSM 11237</strain>
    </source>
</reference>
<dbReference type="STRING" id="1120923.SAMN02746095_01788"/>
<comment type="caution">
    <text evidence="5">The sequence shown here is derived from an EMBL/GenBank/DDBJ whole genome shotgun (WGS) entry which is preliminary data.</text>
</comment>
<dbReference type="InterPro" id="IPR023198">
    <property type="entry name" value="PGP-like_dom2"/>
</dbReference>
<dbReference type="OrthoDB" id="9793014at2"/>
<dbReference type="EMBL" id="BANC01000011">
    <property type="protein sequence ID" value="GAN78921.1"/>
    <property type="molecule type" value="Genomic_DNA"/>
</dbReference>
<dbReference type="NCBIfam" id="TIGR01549">
    <property type="entry name" value="HAD-SF-IA-v1"/>
    <property type="match status" value="1"/>
</dbReference>
<dbReference type="GO" id="GO:0008967">
    <property type="term" value="F:phosphoglycolate phosphatase activity"/>
    <property type="evidence" value="ECO:0007669"/>
    <property type="project" value="UniProtKB-EC"/>
</dbReference>
<organism evidence="5 6">
    <name type="scientific">Acidocella aminolytica 101 = DSM 11237</name>
    <dbReference type="NCBI Taxonomy" id="1120923"/>
    <lineage>
        <taxon>Bacteria</taxon>
        <taxon>Pseudomonadati</taxon>
        <taxon>Pseudomonadota</taxon>
        <taxon>Alphaproteobacteria</taxon>
        <taxon>Acetobacterales</taxon>
        <taxon>Acidocellaceae</taxon>
        <taxon>Acidocella</taxon>
    </lineage>
</organism>
<dbReference type="InterPro" id="IPR036412">
    <property type="entry name" value="HAD-like_sf"/>
</dbReference>
<dbReference type="Proteomes" id="UP000032668">
    <property type="component" value="Unassembled WGS sequence"/>
</dbReference>
<dbReference type="GO" id="GO:0005829">
    <property type="term" value="C:cytosol"/>
    <property type="evidence" value="ECO:0007669"/>
    <property type="project" value="TreeGrafter"/>
</dbReference>
<dbReference type="Gene3D" id="3.40.50.1000">
    <property type="entry name" value="HAD superfamily/HAD-like"/>
    <property type="match status" value="1"/>
</dbReference>
<evidence type="ECO:0000313" key="5">
    <source>
        <dbReference type="EMBL" id="GAN78921.1"/>
    </source>
</evidence>
<dbReference type="Gene3D" id="1.10.150.240">
    <property type="entry name" value="Putative phosphatase, domain 2"/>
    <property type="match status" value="1"/>
</dbReference>
<proteinExistence type="inferred from homology"/>